<evidence type="ECO:0000256" key="4">
    <source>
        <dbReference type="ARBA" id="ARBA00023136"/>
    </source>
</evidence>
<dbReference type="EMBL" id="JANBTX010000016">
    <property type="protein sequence ID" value="KAJ2690061.1"/>
    <property type="molecule type" value="Genomic_DNA"/>
</dbReference>
<feature type="transmembrane region" description="Helical" evidence="5">
    <location>
        <begin position="254"/>
        <end position="278"/>
    </location>
</feature>
<accession>A0A9W8GJN6</accession>
<evidence type="ECO:0000256" key="5">
    <source>
        <dbReference type="SAM" id="Phobius"/>
    </source>
</evidence>
<evidence type="ECO:0000313" key="6">
    <source>
        <dbReference type="EMBL" id="KAJ2690061.1"/>
    </source>
</evidence>
<evidence type="ECO:0000256" key="3">
    <source>
        <dbReference type="ARBA" id="ARBA00022989"/>
    </source>
</evidence>
<feature type="transmembrane region" description="Helical" evidence="5">
    <location>
        <begin position="158"/>
        <end position="180"/>
    </location>
</feature>
<protein>
    <recommendedName>
        <fullName evidence="8">EamA domain-containing protein</fullName>
    </recommendedName>
</protein>
<keyword evidence="7" id="KW-1185">Reference proteome</keyword>
<name>A0A9W8GJN6_9FUNG</name>
<feature type="transmembrane region" description="Helical" evidence="5">
    <location>
        <begin position="224"/>
        <end position="242"/>
    </location>
</feature>
<evidence type="ECO:0000256" key="1">
    <source>
        <dbReference type="ARBA" id="ARBA00004141"/>
    </source>
</evidence>
<comment type="subcellular location">
    <subcellularLocation>
        <location evidence="1">Membrane</location>
        <topology evidence="1">Multi-pass membrane protein</topology>
    </subcellularLocation>
</comment>
<feature type="transmembrane region" description="Helical" evidence="5">
    <location>
        <begin position="290"/>
        <end position="312"/>
    </location>
</feature>
<evidence type="ECO:0008006" key="8">
    <source>
        <dbReference type="Google" id="ProtNLM"/>
    </source>
</evidence>
<evidence type="ECO:0000313" key="7">
    <source>
        <dbReference type="Proteomes" id="UP001151516"/>
    </source>
</evidence>
<feature type="transmembrane region" description="Helical" evidence="5">
    <location>
        <begin position="12"/>
        <end position="32"/>
    </location>
</feature>
<dbReference type="InterPro" id="IPR037185">
    <property type="entry name" value="EmrE-like"/>
</dbReference>
<evidence type="ECO:0000256" key="2">
    <source>
        <dbReference type="ARBA" id="ARBA00022692"/>
    </source>
</evidence>
<keyword evidence="2 5" id="KW-0812">Transmembrane</keyword>
<dbReference type="AlphaFoldDB" id="A0A9W8GJN6"/>
<feature type="transmembrane region" description="Helical" evidence="5">
    <location>
        <begin position="187"/>
        <end position="204"/>
    </location>
</feature>
<feature type="transmembrane region" description="Helical" evidence="5">
    <location>
        <begin position="127"/>
        <end position="146"/>
    </location>
</feature>
<dbReference type="SUPFAM" id="SSF103481">
    <property type="entry name" value="Multidrug resistance efflux transporter EmrE"/>
    <property type="match status" value="1"/>
</dbReference>
<feature type="transmembrane region" description="Helical" evidence="5">
    <location>
        <begin position="345"/>
        <end position="362"/>
    </location>
</feature>
<dbReference type="PANTHER" id="PTHR23051">
    <property type="entry name" value="SOLUTE CARRIER FAMILY 35, MEMBER F5"/>
    <property type="match status" value="1"/>
</dbReference>
<feature type="transmembrane region" description="Helical" evidence="5">
    <location>
        <begin position="319"/>
        <end position="339"/>
    </location>
</feature>
<feature type="transmembrane region" description="Helical" evidence="5">
    <location>
        <begin position="44"/>
        <end position="64"/>
    </location>
</feature>
<dbReference type="Proteomes" id="UP001151516">
    <property type="component" value="Unassembled WGS sequence"/>
</dbReference>
<dbReference type="OrthoDB" id="1436450at2759"/>
<keyword evidence="4 5" id="KW-0472">Membrane</keyword>
<reference evidence="6" key="1">
    <citation type="submission" date="2022-07" db="EMBL/GenBank/DDBJ databases">
        <title>Phylogenomic reconstructions and comparative analyses of Kickxellomycotina fungi.</title>
        <authorList>
            <person name="Reynolds N.K."/>
            <person name="Stajich J.E."/>
            <person name="Barry K."/>
            <person name="Grigoriev I.V."/>
            <person name="Crous P."/>
            <person name="Smith M.E."/>
        </authorList>
    </citation>
    <scope>NUCLEOTIDE SEQUENCE</scope>
    <source>
        <strain evidence="6">CBS 109367</strain>
    </source>
</reference>
<sequence>MPFISVPARHTVGLLLLLGVVFIWVASSFLVSNLFGKLEYNRPFFITYLNTSTFSLYLVGAYASRAWKNQNRVKPGQRKRSRSDDDTARLLDGSATGEASPLVAAIAPDDVSPRLGRPRLEPAQPKLSVRETVVLGTSFCGLWFAANVTQNASLAYTTVANSSILCSTSGLFTLLIGAAAGVEHFNAMRLAAVLVSVLGVYSIVKFGSDEANLTHMPLSWLGDGLALLSAALYGCYTTLLKRRIGDESRLDTPLFFGAVGLANIVLLWPGFIILHFTGIETFQLPHSGSMWLMIVLNALVGTFLSDYLWLLAMLMTSPLVVTLGLSLTIPLSMAGDIVFKGLSVSLPYYLGAFMILSAFVVANL</sequence>
<dbReference type="PANTHER" id="PTHR23051:SF0">
    <property type="entry name" value="SOLUTE CARRIER FAMILY 35 MEMBER F5"/>
    <property type="match status" value="1"/>
</dbReference>
<dbReference type="GO" id="GO:0000329">
    <property type="term" value="C:fungal-type vacuole membrane"/>
    <property type="evidence" value="ECO:0007669"/>
    <property type="project" value="TreeGrafter"/>
</dbReference>
<keyword evidence="3 5" id="KW-1133">Transmembrane helix</keyword>
<comment type="caution">
    <text evidence="6">The sequence shown here is derived from an EMBL/GenBank/DDBJ whole genome shotgun (WGS) entry which is preliminary data.</text>
</comment>
<proteinExistence type="predicted"/>
<organism evidence="6 7">
    <name type="scientific">Coemansia spiralis</name>
    <dbReference type="NCBI Taxonomy" id="417178"/>
    <lineage>
        <taxon>Eukaryota</taxon>
        <taxon>Fungi</taxon>
        <taxon>Fungi incertae sedis</taxon>
        <taxon>Zoopagomycota</taxon>
        <taxon>Kickxellomycotina</taxon>
        <taxon>Kickxellomycetes</taxon>
        <taxon>Kickxellales</taxon>
        <taxon>Kickxellaceae</taxon>
        <taxon>Coemansia</taxon>
    </lineage>
</organism>
<gene>
    <name evidence="6" type="ORF">IWW39_001027</name>
</gene>